<organism evidence="2 3">
    <name type="scientific">Arthrobacter phage Hestia</name>
    <dbReference type="NCBI Taxonomy" id="2419609"/>
    <lineage>
        <taxon>Viruses</taxon>
        <taxon>Duplodnaviria</taxon>
        <taxon>Heunggongvirae</taxon>
        <taxon>Uroviricota</taxon>
        <taxon>Caudoviricetes</taxon>
        <taxon>Hestiavirus</taxon>
        <taxon>Hestiavirus hestia</taxon>
    </lineage>
</organism>
<evidence type="ECO:0000313" key="2">
    <source>
        <dbReference type="EMBL" id="AYR00889.1"/>
    </source>
</evidence>
<feature type="compositionally biased region" description="Acidic residues" evidence="1">
    <location>
        <begin position="48"/>
        <end position="63"/>
    </location>
</feature>
<dbReference type="RefSeq" id="YP_010655920.1">
    <property type="nucleotide sequence ID" value="NC_070833.1"/>
</dbReference>
<proteinExistence type="predicted"/>
<name>A0A3G3M3B0_9CAUD</name>
<evidence type="ECO:0000256" key="1">
    <source>
        <dbReference type="SAM" id="MobiDB-lite"/>
    </source>
</evidence>
<dbReference type="GeneID" id="77931794"/>
<reference evidence="2 3" key="1">
    <citation type="submission" date="2018-09" db="EMBL/GenBank/DDBJ databases">
        <authorList>
            <person name="Ulbrich M.C."/>
            <person name="Stoner T.H."/>
            <person name="Garlena R.A."/>
            <person name="Russell D.A."/>
            <person name="Pope W.H."/>
            <person name="Jacobs-Sera D."/>
            <person name="Hatfull G.F."/>
        </authorList>
    </citation>
    <scope>NUCLEOTIDE SEQUENCE [LARGE SCALE GENOMIC DNA]</scope>
</reference>
<feature type="region of interest" description="Disordered" evidence="1">
    <location>
        <begin position="41"/>
        <end position="64"/>
    </location>
</feature>
<protein>
    <submittedName>
        <fullName evidence="2">Head-to-tail connector protein</fullName>
    </submittedName>
</protein>
<sequence length="99" mass="10663">MAKLNTYVHVHDEDGISHAFGPDDTVPAWAEKAITNQSVWAEAPAAEESGEDDGGDVELPEGDVTDKWTVKQLQAYAKAENIDLGDAKNKAEILAKLAE</sequence>
<accession>A0A3G3M3B0</accession>
<gene>
    <name evidence="2" type="primary">9</name>
    <name evidence="2" type="ORF">PBI_HESTIA_9</name>
</gene>
<dbReference type="KEGG" id="vg:77931794"/>
<dbReference type="EMBL" id="MH910036">
    <property type="protein sequence ID" value="AYR00889.1"/>
    <property type="molecule type" value="Genomic_DNA"/>
</dbReference>
<dbReference type="Proteomes" id="UP000270301">
    <property type="component" value="Segment"/>
</dbReference>
<evidence type="ECO:0000313" key="3">
    <source>
        <dbReference type="Proteomes" id="UP000270301"/>
    </source>
</evidence>
<keyword evidence="3" id="KW-1185">Reference proteome</keyword>